<dbReference type="VEuPathDB" id="VectorBase:CSON003087"/>
<dbReference type="GO" id="GO:0070736">
    <property type="term" value="F:protein-glycine ligase activity, initiating"/>
    <property type="evidence" value="ECO:0007669"/>
    <property type="project" value="TreeGrafter"/>
</dbReference>
<evidence type="ECO:0000313" key="8">
    <source>
        <dbReference type="EMBL" id="SSX30948.1"/>
    </source>
</evidence>
<evidence type="ECO:0000256" key="4">
    <source>
        <dbReference type="ARBA" id="ARBA00022741"/>
    </source>
</evidence>
<gene>
    <name evidence="7" type="primary">CSON003087</name>
</gene>
<keyword evidence="4" id="KW-0547">Nucleotide-binding</keyword>
<feature type="compositionally biased region" description="Pro residues" evidence="6">
    <location>
        <begin position="570"/>
        <end position="584"/>
    </location>
</feature>
<feature type="region of interest" description="Disordered" evidence="6">
    <location>
        <begin position="561"/>
        <end position="715"/>
    </location>
</feature>
<comment type="subcellular location">
    <subcellularLocation>
        <location evidence="1">Cytoplasm</location>
    </subcellularLocation>
</comment>
<evidence type="ECO:0000256" key="6">
    <source>
        <dbReference type="SAM" id="MobiDB-lite"/>
    </source>
</evidence>
<keyword evidence="2" id="KW-0963">Cytoplasm</keyword>
<evidence type="ECO:0000256" key="1">
    <source>
        <dbReference type="ARBA" id="ARBA00004496"/>
    </source>
</evidence>
<protein>
    <submittedName>
        <fullName evidence="7">CSON003087 protein</fullName>
    </submittedName>
</protein>
<feature type="compositionally biased region" description="Basic and acidic residues" evidence="6">
    <location>
        <begin position="623"/>
        <end position="635"/>
    </location>
</feature>
<accession>A0A336L0Q3</accession>
<proteinExistence type="predicted"/>
<sequence length="715" mass="83753">MAVNSYGQEMLNKYISYKHRVNQALEEGRIYRIVGHYDWPRLREELNKRGWIEKRQFPSDNPIADLPHSILLEEARPGNDYERALIARMIGRTKPTWMWMLSGKYYYRFLDIPILNKLYVRNWNFGGKDGLQKYFDIMDYGNHPRGYNLIECKCLDIFIEDYYLTAATSLVLYLDNHQSLYDRFTKEENSVPWSAIMTVFNFVNRHVDDAQYGMNVSQENFKNSGMDEQKLQIIYATYINIVKNGMKIQIYHKNLQDHIPIIRNIAQKVRDTWPQRIHDGYMNIWLLKPAYSGQGNGIIMSADVNEITSIVKEDTEVKKYIVQKYIERPMLVYNTKFDLRQYFLLTVHKNKMRGWAHSKCTVRLASEEFSFDRFSRAIHITNTAVQRRIKKRSNEHLPEYHMWGIKDLVQYFWKMGKPHAWQEIIFPQIKRTLVSFMKSAAPNIEQRPGRFEIFGCDWLVTEDLQTYMLEINRSPALYYYTEVSVDVVGTMMNDLIKVTVDYMKDETASTGGFELICEIDMSTLEPFDVDWSQYYRPRKSVTPTDDVNDYLFEVTRQSSVEPCPDENIIPRPPSPPPMPLPEPDPTTQKQAPVKPKRQNVKNNNENVIPTIVIDTVPQQQPKHQQDHKNVLKETTKANIRTGVSSTNNEKKIGEKSLYIIPPSKRIRSDTNDTKPNVNNSTDNENNNENNSENALSQQQEMGQDFDPHGESLITY</sequence>
<dbReference type="Gene3D" id="3.30.470.20">
    <property type="entry name" value="ATP-grasp fold, B domain"/>
    <property type="match status" value="1"/>
</dbReference>
<evidence type="ECO:0000256" key="2">
    <source>
        <dbReference type="ARBA" id="ARBA00022490"/>
    </source>
</evidence>
<dbReference type="PANTHER" id="PTHR45870:SF2">
    <property type="entry name" value="TUBULIN MONOGLYCYLASE TTLL3"/>
    <property type="match status" value="1"/>
</dbReference>
<dbReference type="InterPro" id="IPR051437">
    <property type="entry name" value="TTLL_monoglycylase"/>
</dbReference>
<reference evidence="7" key="1">
    <citation type="submission" date="2018-04" db="EMBL/GenBank/DDBJ databases">
        <authorList>
            <person name="Go L.Y."/>
            <person name="Mitchell J.A."/>
        </authorList>
    </citation>
    <scope>NUCLEOTIDE SEQUENCE</scope>
    <source>
        <tissue evidence="7">Whole organism</tissue>
    </source>
</reference>
<dbReference type="AlphaFoldDB" id="A0A336L0Q3"/>
<dbReference type="EMBL" id="UFQT01001535">
    <property type="protein sequence ID" value="SSX30948.1"/>
    <property type="molecule type" value="Genomic_DNA"/>
</dbReference>
<evidence type="ECO:0000256" key="3">
    <source>
        <dbReference type="ARBA" id="ARBA00022598"/>
    </source>
</evidence>
<dbReference type="Pfam" id="PF03133">
    <property type="entry name" value="TTL"/>
    <property type="match status" value="1"/>
</dbReference>
<dbReference type="GO" id="GO:0005524">
    <property type="term" value="F:ATP binding"/>
    <property type="evidence" value="ECO:0007669"/>
    <property type="project" value="UniProtKB-KW"/>
</dbReference>
<feature type="compositionally biased region" description="Polar residues" evidence="6">
    <location>
        <begin position="636"/>
        <end position="647"/>
    </location>
</feature>
<dbReference type="SUPFAM" id="SSF56059">
    <property type="entry name" value="Glutathione synthetase ATP-binding domain-like"/>
    <property type="match status" value="1"/>
</dbReference>
<name>A0A336L0Q3_CULSO</name>
<keyword evidence="3" id="KW-0436">Ligase</keyword>
<evidence type="ECO:0000256" key="5">
    <source>
        <dbReference type="ARBA" id="ARBA00022840"/>
    </source>
</evidence>
<dbReference type="GO" id="GO:0015630">
    <property type="term" value="C:microtubule cytoskeleton"/>
    <property type="evidence" value="ECO:0007669"/>
    <property type="project" value="TreeGrafter"/>
</dbReference>
<organism evidence="7">
    <name type="scientific">Culicoides sonorensis</name>
    <name type="common">Biting midge</name>
    <dbReference type="NCBI Taxonomy" id="179676"/>
    <lineage>
        <taxon>Eukaryota</taxon>
        <taxon>Metazoa</taxon>
        <taxon>Ecdysozoa</taxon>
        <taxon>Arthropoda</taxon>
        <taxon>Hexapoda</taxon>
        <taxon>Insecta</taxon>
        <taxon>Pterygota</taxon>
        <taxon>Neoptera</taxon>
        <taxon>Endopterygota</taxon>
        <taxon>Diptera</taxon>
        <taxon>Nematocera</taxon>
        <taxon>Chironomoidea</taxon>
        <taxon>Ceratopogonidae</taxon>
        <taxon>Ceratopogoninae</taxon>
        <taxon>Culicoides</taxon>
        <taxon>Monoculicoides</taxon>
    </lineage>
</organism>
<keyword evidence="5" id="KW-0067">ATP-binding</keyword>
<dbReference type="EMBL" id="UFQS01001535">
    <property type="protein sequence ID" value="SSX11380.1"/>
    <property type="molecule type" value="Genomic_DNA"/>
</dbReference>
<reference evidence="8" key="2">
    <citation type="submission" date="2018-07" db="EMBL/GenBank/DDBJ databases">
        <authorList>
            <person name="Quirk P.G."/>
            <person name="Krulwich T.A."/>
        </authorList>
    </citation>
    <scope>NUCLEOTIDE SEQUENCE</scope>
</reference>
<dbReference type="PANTHER" id="PTHR45870">
    <property type="entry name" value="TUBULIN MONOGLYCYLASE TTLL3"/>
    <property type="match status" value="1"/>
</dbReference>
<dbReference type="PROSITE" id="PS51221">
    <property type="entry name" value="TTL"/>
    <property type="match status" value="1"/>
</dbReference>
<dbReference type="GO" id="GO:0060271">
    <property type="term" value="P:cilium assembly"/>
    <property type="evidence" value="ECO:0007669"/>
    <property type="project" value="TreeGrafter"/>
</dbReference>
<feature type="compositionally biased region" description="Low complexity" evidence="6">
    <location>
        <begin position="676"/>
        <end position="693"/>
    </location>
</feature>
<dbReference type="GO" id="GO:0005930">
    <property type="term" value="C:axoneme"/>
    <property type="evidence" value="ECO:0007669"/>
    <property type="project" value="TreeGrafter"/>
</dbReference>
<dbReference type="InterPro" id="IPR004344">
    <property type="entry name" value="TTL/TTLL_fam"/>
</dbReference>
<dbReference type="GO" id="GO:0003341">
    <property type="term" value="P:cilium movement"/>
    <property type="evidence" value="ECO:0007669"/>
    <property type="project" value="TreeGrafter"/>
</dbReference>
<evidence type="ECO:0000313" key="7">
    <source>
        <dbReference type="EMBL" id="SSX11380.1"/>
    </source>
</evidence>